<dbReference type="GO" id="GO:0005886">
    <property type="term" value="C:plasma membrane"/>
    <property type="evidence" value="ECO:0007669"/>
    <property type="project" value="TreeGrafter"/>
</dbReference>
<dbReference type="InterPro" id="IPR011701">
    <property type="entry name" value="MFS"/>
</dbReference>
<feature type="transmembrane region" description="Helical" evidence="1">
    <location>
        <begin position="335"/>
        <end position="359"/>
    </location>
</feature>
<dbReference type="SUPFAM" id="SSF103473">
    <property type="entry name" value="MFS general substrate transporter"/>
    <property type="match status" value="1"/>
</dbReference>
<dbReference type="AlphaFoldDB" id="A0A6A9QEZ1"/>
<feature type="transmembrane region" description="Helical" evidence="1">
    <location>
        <begin position="245"/>
        <end position="268"/>
    </location>
</feature>
<dbReference type="EMBL" id="WFIY01000004">
    <property type="protein sequence ID" value="MUM63780.1"/>
    <property type="molecule type" value="Genomic_DNA"/>
</dbReference>
<keyword evidence="1" id="KW-0812">Transmembrane</keyword>
<evidence type="ECO:0000313" key="4">
    <source>
        <dbReference type="Proteomes" id="UP000440125"/>
    </source>
</evidence>
<gene>
    <name evidence="3" type="ORF">D1867_00610</name>
</gene>
<dbReference type="InterPro" id="IPR020846">
    <property type="entry name" value="MFS_dom"/>
</dbReference>
<dbReference type="Gene3D" id="1.20.1250.20">
    <property type="entry name" value="MFS general substrate transporter like domains"/>
    <property type="match status" value="2"/>
</dbReference>
<dbReference type="PROSITE" id="PS50850">
    <property type="entry name" value="MFS"/>
    <property type="match status" value="1"/>
</dbReference>
<dbReference type="RefSeq" id="WP_155862364.1">
    <property type="nucleotide sequence ID" value="NZ_WFIY01000004.1"/>
</dbReference>
<dbReference type="Pfam" id="PF07690">
    <property type="entry name" value="MFS_1"/>
    <property type="match status" value="1"/>
</dbReference>
<feature type="transmembrane region" description="Helical" evidence="1">
    <location>
        <begin position="75"/>
        <end position="97"/>
    </location>
</feature>
<feature type="domain" description="Major facilitator superfamily (MFS) profile" evidence="2">
    <location>
        <begin position="1"/>
        <end position="391"/>
    </location>
</feature>
<dbReference type="GO" id="GO:0022857">
    <property type="term" value="F:transmembrane transporter activity"/>
    <property type="evidence" value="ECO:0007669"/>
    <property type="project" value="InterPro"/>
</dbReference>
<feature type="transmembrane region" description="Helical" evidence="1">
    <location>
        <begin position="137"/>
        <end position="159"/>
    </location>
</feature>
<keyword evidence="4" id="KW-1185">Reference proteome</keyword>
<feature type="transmembrane region" description="Helical" evidence="1">
    <location>
        <begin position="165"/>
        <end position="186"/>
    </location>
</feature>
<dbReference type="InterPro" id="IPR036259">
    <property type="entry name" value="MFS_trans_sf"/>
</dbReference>
<protein>
    <submittedName>
        <fullName evidence="3">MFS transporter</fullName>
    </submittedName>
</protein>
<name>A0A6A9QEZ1_ACIIN</name>
<evidence type="ECO:0000256" key="1">
    <source>
        <dbReference type="SAM" id="Phobius"/>
    </source>
</evidence>
<feature type="transmembrane region" description="Helical" evidence="1">
    <location>
        <begin position="40"/>
        <end position="63"/>
    </location>
</feature>
<evidence type="ECO:0000259" key="2">
    <source>
        <dbReference type="PROSITE" id="PS50850"/>
    </source>
</evidence>
<comment type="caution">
    <text evidence="3">The sequence shown here is derived from an EMBL/GenBank/DDBJ whole genome shotgun (WGS) entry which is preliminary data.</text>
</comment>
<feature type="transmembrane region" description="Helical" evidence="1">
    <location>
        <begin position="365"/>
        <end position="386"/>
    </location>
</feature>
<feature type="transmembrane region" description="Helical" evidence="1">
    <location>
        <begin position="275"/>
        <end position="295"/>
    </location>
</feature>
<feature type="transmembrane region" description="Helical" evidence="1">
    <location>
        <begin position="7"/>
        <end position="34"/>
    </location>
</feature>
<proteinExistence type="predicted"/>
<dbReference type="PANTHER" id="PTHR43129:SF1">
    <property type="entry name" value="FOSMIDOMYCIN RESISTANCE PROTEIN"/>
    <property type="match status" value="1"/>
</dbReference>
<sequence>MDVRRKLRILIITSLAHFNNDGTFLIFPLLIVYYSTVDRISLIILGSMSIIYTLLSGLLSPLIGDFADKHNVDSALMSLGIFLEGLAIGIFGISFMFPSIALIALGSTLLGIGQAFYHPIGGAILSRTFGKEAGRALGINGSLGSLGRSLMPSIVTFLILGLGEITGLLTVSAYMVLSAMIIFVGLKFYKRESIDVRKSKEKLEKAFYKFLIILGSIVFIRSMFITGTTTFVGEFVYDVYHSKELAGIFLTIGFLGSVLGQPAFGWLTERKGGRYAFIVSSLLTIVTFIGFLAFAENLILSLSFYTIFTFSAFSSFPVLLGYVSQTFPKNFYTVANSYIWGIGVTVGGAGGNALITVLLGLRYTILSSFYIMLGLAIFSAILMPLIPKRVSTP</sequence>
<organism evidence="3 4">
    <name type="scientific">Acidianus infernus</name>
    <dbReference type="NCBI Taxonomy" id="12915"/>
    <lineage>
        <taxon>Archaea</taxon>
        <taxon>Thermoproteota</taxon>
        <taxon>Thermoprotei</taxon>
        <taxon>Sulfolobales</taxon>
        <taxon>Sulfolobaceae</taxon>
        <taxon>Acidianus</taxon>
    </lineage>
</organism>
<keyword evidence="1" id="KW-0472">Membrane</keyword>
<dbReference type="Proteomes" id="UP000440125">
    <property type="component" value="Unassembled WGS sequence"/>
</dbReference>
<evidence type="ECO:0000313" key="3">
    <source>
        <dbReference type="EMBL" id="MUM63780.1"/>
    </source>
</evidence>
<feature type="transmembrane region" description="Helical" evidence="1">
    <location>
        <begin position="301"/>
        <end position="323"/>
    </location>
</feature>
<feature type="transmembrane region" description="Helical" evidence="1">
    <location>
        <begin position="206"/>
        <end position="225"/>
    </location>
</feature>
<dbReference type="PANTHER" id="PTHR43129">
    <property type="entry name" value="FOSMIDOMYCIN RESISTANCE PROTEIN"/>
    <property type="match status" value="1"/>
</dbReference>
<accession>A0A6A9QEZ1</accession>
<feature type="transmembrane region" description="Helical" evidence="1">
    <location>
        <begin position="103"/>
        <end position="125"/>
    </location>
</feature>
<keyword evidence="1" id="KW-1133">Transmembrane helix</keyword>
<reference evidence="3 4" key="1">
    <citation type="submission" date="2019-10" db="EMBL/GenBank/DDBJ databases">
        <title>Genome Sequences from Six Type Strain Members of the Archaeal Family Sulfolobaceae: Acidianus ambivalens, Acidianus infernus, Metallosphaera prunae, Stygiolobus azoricus, Sulfolobus metallicus, and Sulfurisphaera ohwakuensis.</title>
        <authorList>
            <person name="Counts J.A."/>
            <person name="Kelly R.M."/>
        </authorList>
    </citation>
    <scope>NUCLEOTIDE SEQUENCE [LARGE SCALE GENOMIC DNA]</scope>
    <source>
        <strain evidence="3 4">DSM 3191</strain>
    </source>
</reference>
<dbReference type="OrthoDB" id="29061at2157"/>